<dbReference type="PANTHER" id="PTHR37530:SF1">
    <property type="entry name" value="OUTER MEMBRANE PROTEIN SLP"/>
    <property type="match status" value="1"/>
</dbReference>
<dbReference type="Pfam" id="PF03843">
    <property type="entry name" value="Slp"/>
    <property type="match status" value="1"/>
</dbReference>
<comment type="caution">
    <text evidence="1">The sequence shown here is derived from an EMBL/GenBank/DDBJ whole genome shotgun (WGS) entry which is preliminary data.</text>
</comment>
<evidence type="ECO:0008006" key="3">
    <source>
        <dbReference type="Google" id="ProtNLM"/>
    </source>
</evidence>
<dbReference type="PANTHER" id="PTHR37530">
    <property type="entry name" value="OUTER MEMBRANE PROTEIN SLP"/>
    <property type="match status" value="1"/>
</dbReference>
<dbReference type="GO" id="GO:0019867">
    <property type="term" value="C:outer membrane"/>
    <property type="evidence" value="ECO:0007669"/>
    <property type="project" value="InterPro"/>
</dbReference>
<evidence type="ECO:0000313" key="2">
    <source>
        <dbReference type="Proteomes" id="UP000178526"/>
    </source>
</evidence>
<sequence length="193" mass="22240">MKKSIFLILLPIIFFGCSTVINKELIKSASINVPFSEMQKNADPYKGKLYLLGGLIVSTKFTEEGSVIEAAYFPVNNRGNLEKSKPSNLRFLANLFRGKGILDPVLYKRGREITIAGEFTGTKTEDIEKMSYTYTVFDIKEIYLWEEKTEVVTYYGMSAYGYPYYPYMWDRYGPWGPWWGPPVFIVPRGKKNK</sequence>
<dbReference type="Proteomes" id="UP000178526">
    <property type="component" value="Unassembled WGS sequence"/>
</dbReference>
<name>A0A1F7RNS3_9BACT</name>
<proteinExistence type="predicted"/>
<dbReference type="PROSITE" id="PS51257">
    <property type="entry name" value="PROKAR_LIPOPROTEIN"/>
    <property type="match status" value="1"/>
</dbReference>
<dbReference type="EMBL" id="MGDB01000040">
    <property type="protein sequence ID" value="OGL42537.1"/>
    <property type="molecule type" value="Genomic_DNA"/>
</dbReference>
<accession>A0A1F7RNS3</accession>
<gene>
    <name evidence="1" type="ORF">A2042_06350</name>
</gene>
<reference evidence="1 2" key="1">
    <citation type="journal article" date="2016" name="Nat. Commun.">
        <title>Thousands of microbial genomes shed light on interconnected biogeochemical processes in an aquifer system.</title>
        <authorList>
            <person name="Anantharaman K."/>
            <person name="Brown C.T."/>
            <person name="Hug L.A."/>
            <person name="Sharon I."/>
            <person name="Castelle C.J."/>
            <person name="Probst A.J."/>
            <person name="Thomas B.C."/>
            <person name="Singh A."/>
            <person name="Wilkins M.J."/>
            <person name="Karaoz U."/>
            <person name="Brodie E.L."/>
            <person name="Williams K.H."/>
            <person name="Hubbard S.S."/>
            <person name="Banfield J.F."/>
        </authorList>
    </citation>
    <scope>NUCLEOTIDE SEQUENCE [LARGE SCALE GENOMIC DNA]</scope>
</reference>
<evidence type="ECO:0000313" key="1">
    <source>
        <dbReference type="EMBL" id="OGL42537.1"/>
    </source>
</evidence>
<organism evidence="1 2">
    <name type="scientific">Candidatus Schekmanbacteria bacterium GWA2_38_11</name>
    <dbReference type="NCBI Taxonomy" id="1817876"/>
    <lineage>
        <taxon>Bacteria</taxon>
        <taxon>Candidatus Schekmaniibacteriota</taxon>
    </lineage>
</organism>
<dbReference type="PIRSF" id="PIRSF004982">
    <property type="entry name" value="SlP"/>
    <property type="match status" value="1"/>
</dbReference>
<protein>
    <recommendedName>
        <fullName evidence="3">Starvation-inducible protein</fullName>
    </recommendedName>
</protein>
<dbReference type="InterPro" id="IPR004658">
    <property type="entry name" value="OMP_Slp"/>
</dbReference>
<dbReference type="AlphaFoldDB" id="A0A1F7RNS3"/>